<evidence type="ECO:0000256" key="7">
    <source>
        <dbReference type="SAM" id="MobiDB-lite"/>
    </source>
</evidence>
<protein>
    <submittedName>
        <fullName evidence="9">Serine/threonine protein kinase with TPR repeats</fullName>
    </submittedName>
</protein>
<accession>D0LG38</accession>
<dbReference type="Proteomes" id="UP000001880">
    <property type="component" value="Chromosome"/>
</dbReference>
<dbReference type="GO" id="GO:0004674">
    <property type="term" value="F:protein serine/threonine kinase activity"/>
    <property type="evidence" value="ECO:0007669"/>
    <property type="project" value="UniProtKB-KW"/>
</dbReference>
<organism evidence="9 10">
    <name type="scientific">Haliangium ochraceum (strain DSM 14365 / JCM 11303 / SMP-2)</name>
    <dbReference type="NCBI Taxonomy" id="502025"/>
    <lineage>
        <taxon>Bacteria</taxon>
        <taxon>Pseudomonadati</taxon>
        <taxon>Myxococcota</taxon>
        <taxon>Polyangia</taxon>
        <taxon>Haliangiales</taxon>
        <taxon>Kofleriaceae</taxon>
        <taxon>Haliangium</taxon>
    </lineage>
</organism>
<gene>
    <name evidence="9" type="ordered locus">Hoch_5581</name>
</gene>
<evidence type="ECO:0000256" key="2">
    <source>
        <dbReference type="ARBA" id="ARBA00022741"/>
    </source>
</evidence>
<evidence type="ECO:0000256" key="6">
    <source>
        <dbReference type="SAM" id="Coils"/>
    </source>
</evidence>
<dbReference type="InterPro" id="IPR011009">
    <property type="entry name" value="Kinase-like_dom_sf"/>
</dbReference>
<dbReference type="Gene3D" id="1.10.510.10">
    <property type="entry name" value="Transferase(Phosphotransferase) domain 1"/>
    <property type="match status" value="1"/>
</dbReference>
<proteinExistence type="predicted"/>
<dbReference type="KEGG" id="hoh:Hoch_5581"/>
<dbReference type="HOGENOM" id="CLU_292694_0_0_7"/>
<dbReference type="Pfam" id="PF13424">
    <property type="entry name" value="TPR_12"/>
    <property type="match status" value="1"/>
</dbReference>
<dbReference type="SUPFAM" id="SSF56112">
    <property type="entry name" value="Protein kinase-like (PK-like)"/>
    <property type="match status" value="1"/>
</dbReference>
<keyword evidence="4 5" id="KW-0067">ATP-binding</keyword>
<name>D0LG38_HALO1</name>
<dbReference type="InterPro" id="IPR017441">
    <property type="entry name" value="Protein_kinase_ATP_BS"/>
</dbReference>
<evidence type="ECO:0000256" key="5">
    <source>
        <dbReference type="PROSITE-ProRule" id="PRU10141"/>
    </source>
</evidence>
<dbReference type="GO" id="GO:0005524">
    <property type="term" value="F:ATP binding"/>
    <property type="evidence" value="ECO:0007669"/>
    <property type="project" value="UniProtKB-UniRule"/>
</dbReference>
<dbReference type="EMBL" id="CP001804">
    <property type="protein sequence ID" value="ACY18063.1"/>
    <property type="molecule type" value="Genomic_DNA"/>
</dbReference>
<dbReference type="SMART" id="SM00220">
    <property type="entry name" value="S_TKc"/>
    <property type="match status" value="1"/>
</dbReference>
<dbReference type="PROSITE" id="PS50011">
    <property type="entry name" value="PROTEIN_KINASE_DOM"/>
    <property type="match status" value="1"/>
</dbReference>
<dbReference type="PANTHER" id="PTHR43289">
    <property type="entry name" value="MITOGEN-ACTIVATED PROTEIN KINASE KINASE KINASE 20-RELATED"/>
    <property type="match status" value="1"/>
</dbReference>
<dbReference type="AlphaFoldDB" id="D0LG38"/>
<dbReference type="InterPro" id="IPR000719">
    <property type="entry name" value="Prot_kinase_dom"/>
</dbReference>
<dbReference type="SMART" id="SM00028">
    <property type="entry name" value="TPR"/>
    <property type="match status" value="3"/>
</dbReference>
<evidence type="ECO:0000256" key="1">
    <source>
        <dbReference type="ARBA" id="ARBA00022679"/>
    </source>
</evidence>
<dbReference type="InterPro" id="IPR019734">
    <property type="entry name" value="TPR_rpt"/>
</dbReference>
<dbReference type="PROSITE" id="PS00107">
    <property type="entry name" value="PROTEIN_KINASE_ATP"/>
    <property type="match status" value="1"/>
</dbReference>
<feature type="binding site" evidence="5">
    <location>
        <position position="134"/>
    </location>
    <ligand>
        <name>ATP</name>
        <dbReference type="ChEBI" id="CHEBI:30616"/>
    </ligand>
</feature>
<feature type="compositionally biased region" description="Acidic residues" evidence="7">
    <location>
        <begin position="21"/>
        <end position="36"/>
    </location>
</feature>
<evidence type="ECO:0000259" key="8">
    <source>
        <dbReference type="PROSITE" id="PS50011"/>
    </source>
</evidence>
<keyword evidence="2 5" id="KW-0547">Nucleotide-binding</keyword>
<sequence length="1040" mass="114402">MHDPSDSDEFPAAAEPATDGEGGDEGGGEGGADNDNDSGALDSKRTPAQGESNGDDISTEDGDDLGLGEFEVDYDFEDSFALENQRVMAKVLGEPMPVPRISEHLWCLERLGDGGMGTVYAAYDGKLQQRVAIKFLRLRGQSDVEAARLRLVREARAMARVRDRGNVVHVYDIGVANGRSFLVMEFIGGERGATTLREWQSEPERGVGDILDAYLQAARGLAAIHRAGLVHRDVKPANVFVTADERERLRVVVGDLGLAFAEVEDAARPAGVPAAATAARGRLTGDGALLGTVPYMAPEQLRREDASARSDQFSFCVALFEALCGARPFPAPDGAPSAQLEAIAAGVQMPTMPPGRKLPKRVMRALLRGLSPDPEQRFADMEELAAALTPPERRYGPWLLAACVVLVVCVWGLARSTAEDPCVAEVERKQQRVWNTEIASLLEERIASADDSSLRALAQSVLDSLEAGRENWRAIQIHMCQDGVEDERPGEYQSELTRHTLACLSDQEAVLAAAWRHLEEVLAPGLPSGEVLGELVLVLEQGRRNCVSAEVVRRFPIPLDYDPEADERVAGLKQRLVDLELATRFFEDLEALEQRARAALEEAEGIEIRGKHYYPPIVAAAKFRLADILTFRGAYAEAEDLLTQATATATARRDEYLTQALWLYRSKYELVEHGRRQRVASWLPVLSSALLRAGSLSRAELGADGVAELQASGLRVFARAEYWEIRGLLAAAEHAPEKAQEFQQRARNAYDALLGAYEEASLLDLQRSKVLNNLANVEYRQGQYEQASAHYTEVLRIRRALFDEHNPLVTRALLHLGLAERERAGVLLQPVAGETEEQRAAREANSLRTYEDALAHIREVIDQPKRLRPEAEDFIRRALVASIAIHGTLFYEFPAVDKPATIAEAEKDSVSLQALREDDRPSDIVDRVRAGERYSEYTALASAAEMAGELDASLAHLERAFKLFEARRAENLHCPLADDYRLALYSAATLLCGDEHFDKARERMREALQPVAGCDETPGIAAEIRGYAQWDNLAAACIPD</sequence>
<dbReference type="Gene3D" id="1.25.40.10">
    <property type="entry name" value="Tetratricopeptide repeat domain"/>
    <property type="match status" value="1"/>
</dbReference>
<dbReference type="InterPro" id="IPR011990">
    <property type="entry name" value="TPR-like_helical_dom_sf"/>
</dbReference>
<evidence type="ECO:0000313" key="10">
    <source>
        <dbReference type="Proteomes" id="UP000001880"/>
    </source>
</evidence>
<keyword evidence="3 9" id="KW-0418">Kinase</keyword>
<dbReference type="eggNOG" id="COG0515">
    <property type="taxonomic scope" value="Bacteria"/>
</dbReference>
<dbReference type="STRING" id="502025.Hoch_5581"/>
<evidence type="ECO:0000256" key="3">
    <source>
        <dbReference type="ARBA" id="ARBA00022777"/>
    </source>
</evidence>
<feature type="coiled-coil region" evidence="6">
    <location>
        <begin position="582"/>
        <end position="609"/>
    </location>
</feature>
<dbReference type="InterPro" id="IPR008271">
    <property type="entry name" value="Ser/Thr_kinase_AS"/>
</dbReference>
<evidence type="ECO:0000313" key="9">
    <source>
        <dbReference type="EMBL" id="ACY18063.1"/>
    </source>
</evidence>
<keyword evidence="6" id="KW-0175">Coiled coil</keyword>
<feature type="compositionally biased region" description="Acidic residues" evidence="7">
    <location>
        <begin position="53"/>
        <end position="64"/>
    </location>
</feature>
<dbReference type="Pfam" id="PF00069">
    <property type="entry name" value="Pkinase"/>
    <property type="match status" value="1"/>
</dbReference>
<dbReference type="SUPFAM" id="SSF48452">
    <property type="entry name" value="TPR-like"/>
    <property type="match status" value="1"/>
</dbReference>
<reference evidence="9 10" key="1">
    <citation type="journal article" date="2010" name="Stand. Genomic Sci.">
        <title>Complete genome sequence of Haliangium ochraceum type strain (SMP-2).</title>
        <authorList>
            <consortium name="US DOE Joint Genome Institute (JGI-PGF)"/>
            <person name="Ivanova N."/>
            <person name="Daum C."/>
            <person name="Lang E."/>
            <person name="Abt B."/>
            <person name="Kopitz M."/>
            <person name="Saunders E."/>
            <person name="Lapidus A."/>
            <person name="Lucas S."/>
            <person name="Glavina Del Rio T."/>
            <person name="Nolan M."/>
            <person name="Tice H."/>
            <person name="Copeland A."/>
            <person name="Cheng J.F."/>
            <person name="Chen F."/>
            <person name="Bruce D."/>
            <person name="Goodwin L."/>
            <person name="Pitluck S."/>
            <person name="Mavromatis K."/>
            <person name="Pati A."/>
            <person name="Mikhailova N."/>
            <person name="Chen A."/>
            <person name="Palaniappan K."/>
            <person name="Land M."/>
            <person name="Hauser L."/>
            <person name="Chang Y.J."/>
            <person name="Jeffries C.D."/>
            <person name="Detter J.C."/>
            <person name="Brettin T."/>
            <person name="Rohde M."/>
            <person name="Goker M."/>
            <person name="Bristow J."/>
            <person name="Markowitz V."/>
            <person name="Eisen J.A."/>
            <person name="Hugenholtz P."/>
            <person name="Kyrpides N.C."/>
            <person name="Klenk H.P."/>
        </authorList>
    </citation>
    <scope>NUCLEOTIDE SEQUENCE [LARGE SCALE GENOMIC DNA]</scope>
    <source>
        <strain evidence="10">DSM 14365 / CIP 107738 / JCM 11303 / AJ 13395 / SMP-2</strain>
    </source>
</reference>
<evidence type="ECO:0000256" key="4">
    <source>
        <dbReference type="ARBA" id="ARBA00022840"/>
    </source>
</evidence>
<dbReference type="Gene3D" id="3.30.200.20">
    <property type="entry name" value="Phosphorylase Kinase, domain 1"/>
    <property type="match status" value="1"/>
</dbReference>
<keyword evidence="10" id="KW-1185">Reference proteome</keyword>
<dbReference type="CDD" id="cd14014">
    <property type="entry name" value="STKc_PknB_like"/>
    <property type="match status" value="1"/>
</dbReference>
<keyword evidence="1" id="KW-0808">Transferase</keyword>
<dbReference type="eggNOG" id="COG0457">
    <property type="taxonomic scope" value="Bacteria"/>
</dbReference>
<keyword evidence="9" id="KW-0723">Serine/threonine-protein kinase</keyword>
<dbReference type="PROSITE" id="PS00108">
    <property type="entry name" value="PROTEIN_KINASE_ST"/>
    <property type="match status" value="1"/>
</dbReference>
<dbReference type="PANTHER" id="PTHR43289:SF6">
    <property type="entry name" value="SERINE_THREONINE-PROTEIN KINASE NEKL-3"/>
    <property type="match status" value="1"/>
</dbReference>
<feature type="region of interest" description="Disordered" evidence="7">
    <location>
        <begin position="1"/>
        <end position="64"/>
    </location>
</feature>
<feature type="domain" description="Protein kinase" evidence="8">
    <location>
        <begin position="105"/>
        <end position="399"/>
    </location>
</feature>